<evidence type="ECO:0000256" key="7">
    <source>
        <dbReference type="ARBA" id="ARBA00023136"/>
    </source>
</evidence>
<keyword evidence="7 8" id="KW-0472">Membrane</keyword>
<keyword evidence="11" id="KW-1185">Reference proteome</keyword>
<feature type="transmembrane region" description="Helical" evidence="8">
    <location>
        <begin position="127"/>
        <end position="154"/>
    </location>
</feature>
<comment type="subcellular location">
    <subcellularLocation>
        <location evidence="1">Cell membrane</location>
        <topology evidence="1">Multi-pass membrane protein</topology>
    </subcellularLocation>
</comment>
<dbReference type="PROSITE" id="PS00194">
    <property type="entry name" value="THIOREDOXIN_1"/>
    <property type="match status" value="1"/>
</dbReference>
<dbReference type="InterPro" id="IPR013766">
    <property type="entry name" value="Thioredoxin_domain"/>
</dbReference>
<evidence type="ECO:0000256" key="5">
    <source>
        <dbReference type="ARBA" id="ARBA00022748"/>
    </source>
</evidence>
<feature type="transmembrane region" description="Helical" evidence="8">
    <location>
        <begin position="85"/>
        <end position="106"/>
    </location>
</feature>
<sequence>MGNINFFIVFIEGVLSIFSPCILPILPIYLSMLSNSSVDNIKDSNFKSSLLLKNTIFFTLGISTTFFILGSSINALTSFFNTNKNMIMIFGGIIIIIMGLFYLGVIKSELLSREKRLNIKSKNMSPLSAFLLGFTFSFGWTPCIGPILSSVLIMSSTSKNALEANFLILIYTIGFILPFIIVTLFYNKLFEKIDKAKKYMGMIKNLSGIFIIIAGSIMLFNGVLNINKEISANNKNKTNIVEKDIQKSEDNKDTKENKDDSADKIKPIDFTLYDQYGKKHTLSKYKGKTIFLNFWATWCPPCREEMPYIENIYKKYNKNKGDVVILGVASPNLGKEGSKEDIKEFLSKNGHTFPIVFDEGGTMIQQYGISAYPSTFIINKEGYITKYIPGAMDESTMKNIIESTK</sequence>
<evidence type="ECO:0000256" key="2">
    <source>
        <dbReference type="ARBA" id="ARBA00006143"/>
    </source>
</evidence>
<dbReference type="Gene3D" id="3.40.30.10">
    <property type="entry name" value="Glutaredoxin"/>
    <property type="match status" value="1"/>
</dbReference>
<dbReference type="RefSeq" id="WP_307487126.1">
    <property type="nucleotide sequence ID" value="NZ_JAUSUF010000009.1"/>
</dbReference>
<dbReference type="SUPFAM" id="SSF52833">
    <property type="entry name" value="Thioredoxin-like"/>
    <property type="match status" value="1"/>
</dbReference>
<evidence type="ECO:0000256" key="4">
    <source>
        <dbReference type="ARBA" id="ARBA00022692"/>
    </source>
</evidence>
<comment type="similarity">
    <text evidence="2">Belongs to the DsbD family.</text>
</comment>
<keyword evidence="3" id="KW-1003">Cell membrane</keyword>
<dbReference type="Proteomes" id="UP001228504">
    <property type="component" value="Unassembled WGS sequence"/>
</dbReference>
<dbReference type="InterPro" id="IPR013740">
    <property type="entry name" value="Redoxin"/>
</dbReference>
<evidence type="ECO:0000256" key="1">
    <source>
        <dbReference type="ARBA" id="ARBA00004651"/>
    </source>
</evidence>
<dbReference type="Pfam" id="PF02683">
    <property type="entry name" value="DsbD_TM"/>
    <property type="match status" value="1"/>
</dbReference>
<evidence type="ECO:0000256" key="8">
    <source>
        <dbReference type="SAM" id="Phobius"/>
    </source>
</evidence>
<dbReference type="CDD" id="cd02966">
    <property type="entry name" value="TlpA_like_family"/>
    <property type="match status" value="1"/>
</dbReference>
<dbReference type="EMBL" id="JAUSUF010000009">
    <property type="protein sequence ID" value="MDQ0150444.1"/>
    <property type="molecule type" value="Genomic_DNA"/>
</dbReference>
<evidence type="ECO:0000313" key="10">
    <source>
        <dbReference type="EMBL" id="MDQ0150444.1"/>
    </source>
</evidence>
<feature type="domain" description="Thioredoxin" evidence="9">
    <location>
        <begin position="261"/>
        <end position="405"/>
    </location>
</feature>
<feature type="transmembrane region" description="Helical" evidence="8">
    <location>
        <begin position="166"/>
        <end position="186"/>
    </location>
</feature>
<dbReference type="PROSITE" id="PS51352">
    <property type="entry name" value="THIOREDOXIN_2"/>
    <property type="match status" value="1"/>
</dbReference>
<dbReference type="InterPro" id="IPR051790">
    <property type="entry name" value="Cytochrome_c-biogenesis_DsbD"/>
</dbReference>
<evidence type="ECO:0000259" key="9">
    <source>
        <dbReference type="PROSITE" id="PS51352"/>
    </source>
</evidence>
<feature type="transmembrane region" description="Helical" evidence="8">
    <location>
        <begin position="6"/>
        <end position="30"/>
    </location>
</feature>
<evidence type="ECO:0000256" key="3">
    <source>
        <dbReference type="ARBA" id="ARBA00022475"/>
    </source>
</evidence>
<evidence type="ECO:0000256" key="6">
    <source>
        <dbReference type="ARBA" id="ARBA00022989"/>
    </source>
</evidence>
<protein>
    <submittedName>
        <fullName evidence="10">Cytochrome c-type biogenesis protein</fullName>
    </submittedName>
</protein>
<keyword evidence="5" id="KW-0201">Cytochrome c-type biogenesis</keyword>
<keyword evidence="4 8" id="KW-0812">Transmembrane</keyword>
<name>A0ABT9UW13_9FIRM</name>
<feature type="transmembrane region" description="Helical" evidence="8">
    <location>
        <begin position="206"/>
        <end position="224"/>
    </location>
</feature>
<dbReference type="InterPro" id="IPR017937">
    <property type="entry name" value="Thioredoxin_CS"/>
</dbReference>
<comment type="caution">
    <text evidence="10">The sequence shown here is derived from an EMBL/GenBank/DDBJ whole genome shotgun (WGS) entry which is preliminary data.</text>
</comment>
<dbReference type="PANTHER" id="PTHR31272">
    <property type="entry name" value="CYTOCHROME C-TYPE BIOGENESIS PROTEIN HI_1454-RELATED"/>
    <property type="match status" value="1"/>
</dbReference>
<organism evidence="10 11">
    <name type="scientific">Eubacterium multiforme</name>
    <dbReference type="NCBI Taxonomy" id="83339"/>
    <lineage>
        <taxon>Bacteria</taxon>
        <taxon>Bacillati</taxon>
        <taxon>Bacillota</taxon>
        <taxon>Clostridia</taxon>
        <taxon>Eubacteriales</taxon>
        <taxon>Eubacteriaceae</taxon>
        <taxon>Eubacterium</taxon>
    </lineage>
</organism>
<keyword evidence="6 8" id="KW-1133">Transmembrane helix</keyword>
<dbReference type="PANTHER" id="PTHR31272:SF4">
    <property type="entry name" value="CYTOCHROME C-TYPE BIOGENESIS PROTEIN HI_1454-RELATED"/>
    <property type="match status" value="1"/>
</dbReference>
<dbReference type="Pfam" id="PF08534">
    <property type="entry name" value="Redoxin"/>
    <property type="match status" value="1"/>
</dbReference>
<proteinExistence type="inferred from homology"/>
<feature type="transmembrane region" description="Helical" evidence="8">
    <location>
        <begin position="51"/>
        <end position="73"/>
    </location>
</feature>
<accession>A0ABT9UW13</accession>
<reference evidence="10 11" key="1">
    <citation type="submission" date="2023-07" db="EMBL/GenBank/DDBJ databases">
        <title>Genomic Encyclopedia of Type Strains, Phase IV (KMG-IV): sequencing the most valuable type-strain genomes for metagenomic binning, comparative biology and taxonomic classification.</title>
        <authorList>
            <person name="Goeker M."/>
        </authorList>
    </citation>
    <scope>NUCLEOTIDE SEQUENCE [LARGE SCALE GENOMIC DNA]</scope>
    <source>
        <strain evidence="10 11">DSM 20694</strain>
    </source>
</reference>
<gene>
    <name evidence="10" type="ORF">J2S18_002391</name>
</gene>
<dbReference type="InterPro" id="IPR036249">
    <property type="entry name" value="Thioredoxin-like_sf"/>
</dbReference>
<dbReference type="InterPro" id="IPR003834">
    <property type="entry name" value="Cyt_c_assmbl_TM_dom"/>
</dbReference>
<evidence type="ECO:0000313" key="11">
    <source>
        <dbReference type="Proteomes" id="UP001228504"/>
    </source>
</evidence>